<evidence type="ECO:0000313" key="2">
    <source>
        <dbReference type="Proteomes" id="UP000036987"/>
    </source>
</evidence>
<sequence length="61" mass="6765">SFLIINRNLVTSHKFSSIDPISNQESAYDNGHFVSSVCWREKSDMVVSASSSGCIKLLQMV</sequence>
<dbReference type="STRING" id="29655.A0A0K9PLE1"/>
<comment type="caution">
    <text evidence="1">The sequence shown here is derived from an EMBL/GenBank/DDBJ whole genome shotgun (WGS) entry which is preliminary data.</text>
</comment>
<dbReference type="GO" id="GO:0009640">
    <property type="term" value="P:photomorphogenesis"/>
    <property type="evidence" value="ECO:0007669"/>
    <property type="project" value="InterPro"/>
</dbReference>
<dbReference type="Gene3D" id="2.130.10.10">
    <property type="entry name" value="YVTN repeat-like/Quinoprotein amine dehydrogenase"/>
    <property type="match status" value="1"/>
</dbReference>
<dbReference type="PANTHER" id="PTHR44218:SF6">
    <property type="entry name" value="PROTEIN SUPPRESSOR OF PHYA-105 1"/>
    <property type="match status" value="1"/>
</dbReference>
<dbReference type="InterPro" id="IPR044630">
    <property type="entry name" value="SPA1/2/3/4"/>
</dbReference>
<dbReference type="Proteomes" id="UP000036987">
    <property type="component" value="Unassembled WGS sequence"/>
</dbReference>
<accession>A0A0K9PLE1</accession>
<proteinExistence type="predicted"/>
<protein>
    <submittedName>
        <fullName evidence="1">Uncharacterized protein</fullName>
    </submittedName>
</protein>
<gene>
    <name evidence="1" type="ORF">ZOSMA_2235G00010</name>
</gene>
<reference evidence="2" key="1">
    <citation type="journal article" date="2016" name="Nature">
        <title>The genome of the seagrass Zostera marina reveals angiosperm adaptation to the sea.</title>
        <authorList>
            <person name="Olsen J.L."/>
            <person name="Rouze P."/>
            <person name="Verhelst B."/>
            <person name="Lin Y.-C."/>
            <person name="Bayer T."/>
            <person name="Collen J."/>
            <person name="Dattolo E."/>
            <person name="De Paoli E."/>
            <person name="Dittami S."/>
            <person name="Maumus F."/>
            <person name="Michel G."/>
            <person name="Kersting A."/>
            <person name="Lauritano C."/>
            <person name="Lohaus R."/>
            <person name="Toepel M."/>
            <person name="Tonon T."/>
            <person name="Vanneste K."/>
            <person name="Amirebrahimi M."/>
            <person name="Brakel J."/>
            <person name="Bostroem C."/>
            <person name="Chovatia M."/>
            <person name="Grimwood J."/>
            <person name="Jenkins J.W."/>
            <person name="Jueterbock A."/>
            <person name="Mraz A."/>
            <person name="Stam W.T."/>
            <person name="Tice H."/>
            <person name="Bornberg-Bauer E."/>
            <person name="Green P.J."/>
            <person name="Pearson G.A."/>
            <person name="Procaccini G."/>
            <person name="Duarte C.M."/>
            <person name="Schmutz J."/>
            <person name="Reusch T.B.H."/>
            <person name="Van de Peer Y."/>
        </authorList>
    </citation>
    <scope>NUCLEOTIDE SEQUENCE [LARGE SCALE GENOMIC DNA]</scope>
    <source>
        <strain evidence="2">cv. Finnish</strain>
    </source>
</reference>
<dbReference type="OrthoDB" id="273771at2759"/>
<dbReference type="InterPro" id="IPR015943">
    <property type="entry name" value="WD40/YVTN_repeat-like_dom_sf"/>
</dbReference>
<dbReference type="AlphaFoldDB" id="A0A0K9PLE1"/>
<keyword evidence="2" id="KW-1185">Reference proteome</keyword>
<name>A0A0K9PLE1_ZOSMR</name>
<dbReference type="PANTHER" id="PTHR44218">
    <property type="entry name" value="PROTEIN SPA1-RELATED 2"/>
    <property type="match status" value="1"/>
</dbReference>
<evidence type="ECO:0000313" key="1">
    <source>
        <dbReference type="EMBL" id="KMZ69055.1"/>
    </source>
</evidence>
<feature type="non-terminal residue" evidence="1">
    <location>
        <position position="1"/>
    </location>
</feature>
<dbReference type="EMBL" id="LFYR01000792">
    <property type="protein sequence ID" value="KMZ69055.1"/>
    <property type="molecule type" value="Genomic_DNA"/>
</dbReference>
<organism evidence="1 2">
    <name type="scientific">Zostera marina</name>
    <name type="common">Eelgrass</name>
    <dbReference type="NCBI Taxonomy" id="29655"/>
    <lineage>
        <taxon>Eukaryota</taxon>
        <taxon>Viridiplantae</taxon>
        <taxon>Streptophyta</taxon>
        <taxon>Embryophyta</taxon>
        <taxon>Tracheophyta</taxon>
        <taxon>Spermatophyta</taxon>
        <taxon>Magnoliopsida</taxon>
        <taxon>Liliopsida</taxon>
        <taxon>Zosteraceae</taxon>
        <taxon>Zostera</taxon>
    </lineage>
</organism>